<dbReference type="GO" id="GO:0005524">
    <property type="term" value="F:ATP binding"/>
    <property type="evidence" value="ECO:0007669"/>
    <property type="project" value="UniProtKB-KW"/>
</dbReference>
<evidence type="ECO:0000256" key="11">
    <source>
        <dbReference type="ARBA" id="ARBA00022840"/>
    </source>
</evidence>
<evidence type="ECO:0000259" key="13">
    <source>
        <dbReference type="PROSITE" id="PS50113"/>
    </source>
</evidence>
<evidence type="ECO:0000256" key="2">
    <source>
        <dbReference type="ARBA" id="ARBA00012438"/>
    </source>
</evidence>
<dbReference type="SMART" id="SM00911">
    <property type="entry name" value="HWE_HK"/>
    <property type="match status" value="1"/>
</dbReference>
<dbReference type="AlphaFoldDB" id="A0AAE8HVN5"/>
<dbReference type="Gene3D" id="3.30.565.10">
    <property type="entry name" value="Histidine kinase-like ATPase, C-terminal domain"/>
    <property type="match status" value="1"/>
</dbReference>
<keyword evidence="5" id="KW-0285">Flavoprotein</keyword>
<dbReference type="KEGG" id="mphy:MCBMB27_02904"/>
<dbReference type="Pfam" id="PF08448">
    <property type="entry name" value="PAS_4"/>
    <property type="match status" value="1"/>
</dbReference>
<dbReference type="InterPro" id="IPR000014">
    <property type="entry name" value="PAS"/>
</dbReference>
<dbReference type="InterPro" id="IPR035965">
    <property type="entry name" value="PAS-like_dom_sf"/>
</dbReference>
<protein>
    <recommendedName>
        <fullName evidence="3">Blue-light-activated histidine kinase</fullName>
        <ecNumber evidence="2">2.7.13.3</ecNumber>
    </recommendedName>
</protein>
<dbReference type="GO" id="GO:0004673">
    <property type="term" value="F:protein histidine kinase activity"/>
    <property type="evidence" value="ECO:0007669"/>
    <property type="project" value="UniProtKB-EC"/>
</dbReference>
<organism evidence="15 17">
    <name type="scientific">Methylobacterium phyllosphaerae</name>
    <dbReference type="NCBI Taxonomy" id="418223"/>
    <lineage>
        <taxon>Bacteria</taxon>
        <taxon>Pseudomonadati</taxon>
        <taxon>Pseudomonadota</taxon>
        <taxon>Alphaproteobacteria</taxon>
        <taxon>Hyphomicrobiales</taxon>
        <taxon>Methylobacteriaceae</taxon>
        <taxon>Methylobacterium</taxon>
    </lineage>
</organism>
<dbReference type="EC" id="2.7.13.3" evidence="2"/>
<gene>
    <name evidence="14" type="ORF">MCBMB27_02904</name>
    <name evidence="15" type="ORF">SAMN05192567_12367</name>
</gene>
<keyword evidence="16" id="KW-1185">Reference proteome</keyword>
<comment type="catalytic activity">
    <reaction evidence="1">
        <text>ATP + protein L-histidine = ADP + protein N-phospho-L-histidine.</text>
        <dbReference type="EC" id="2.7.13.3"/>
    </reaction>
</comment>
<evidence type="ECO:0000256" key="5">
    <source>
        <dbReference type="ARBA" id="ARBA00022630"/>
    </source>
</evidence>
<evidence type="ECO:0000256" key="6">
    <source>
        <dbReference type="ARBA" id="ARBA00022643"/>
    </source>
</evidence>
<dbReference type="PROSITE" id="PS50113">
    <property type="entry name" value="PAC"/>
    <property type="match status" value="1"/>
</dbReference>
<evidence type="ECO:0000256" key="8">
    <source>
        <dbReference type="ARBA" id="ARBA00022737"/>
    </source>
</evidence>
<dbReference type="Gene3D" id="3.30.450.20">
    <property type="entry name" value="PAS domain"/>
    <property type="match status" value="1"/>
</dbReference>
<evidence type="ECO:0000256" key="1">
    <source>
        <dbReference type="ARBA" id="ARBA00000085"/>
    </source>
</evidence>
<dbReference type="InterPro" id="IPR013656">
    <property type="entry name" value="PAS_4"/>
</dbReference>
<dbReference type="EMBL" id="CP015367">
    <property type="protein sequence ID" value="APT32195.1"/>
    <property type="molecule type" value="Genomic_DNA"/>
</dbReference>
<evidence type="ECO:0000313" key="15">
    <source>
        <dbReference type="EMBL" id="SFH40568.1"/>
    </source>
</evidence>
<keyword evidence="8" id="KW-0677">Repeat</keyword>
<evidence type="ECO:0000256" key="4">
    <source>
        <dbReference type="ARBA" id="ARBA00022553"/>
    </source>
</evidence>
<dbReference type="CDD" id="cd00130">
    <property type="entry name" value="PAS"/>
    <property type="match status" value="1"/>
</dbReference>
<keyword evidence="12" id="KW-0843">Virulence</keyword>
<keyword evidence="14" id="KW-0378">Hydrolase</keyword>
<dbReference type="InterPro" id="IPR036890">
    <property type="entry name" value="HATPase_C_sf"/>
</dbReference>
<dbReference type="PANTHER" id="PTHR41523:SF7">
    <property type="entry name" value="HISTIDINE KINASE"/>
    <property type="match status" value="1"/>
</dbReference>
<dbReference type="EMBL" id="FOPK01000023">
    <property type="protein sequence ID" value="SFH40568.1"/>
    <property type="molecule type" value="Genomic_DNA"/>
</dbReference>
<keyword evidence="11" id="KW-0067">ATP-binding</keyword>
<dbReference type="Proteomes" id="UP000185487">
    <property type="component" value="Chromosome"/>
</dbReference>
<dbReference type="PANTHER" id="PTHR41523">
    <property type="entry name" value="TWO-COMPONENT SYSTEM SENSOR PROTEIN"/>
    <property type="match status" value="1"/>
</dbReference>
<sequence length="413" mass="44251">MDADIVRPRIDGVECHVETLEAENIRLRHLLSQATTQADRERQRSRRLGRIVEAASRVEAGRLAAEWIATPHRPTFRGTSGLGSAMAPRATDRLLPSGSQQATNDFLELLDRDGCLITASEDGPALSAAADEAEAIGRPWIEAWTRAEDREAVAAALDRARIGRPSRFQAQSETGGTIRWWDVAVTPIGAAPDRPERILAVSRDITELKLTEANQTLLMQELAHRMKNTMAMVQAVATQTMRNAPSLEAAGEALAARLLALAKAHDVLLQGSFARASLTGLVEGAVSLHGDGVAGRFRIAGPDLTLGPRHGMTLALMLHELGTNAAKYGALSVAAGWVRITWNVAEAAGGQTLRFRWEESGGPPVTPPTRTGFGTRLIARSLAHSFGGTAHLSYPREGAVLTFEAPLDAVMAA</sequence>
<evidence type="ECO:0000313" key="16">
    <source>
        <dbReference type="Proteomes" id="UP000185487"/>
    </source>
</evidence>
<reference evidence="14 16" key="1">
    <citation type="submission" date="2016-04" db="EMBL/GenBank/DDBJ databases">
        <title>Complete genome sequencing and analysis of CBMB27, Methylobacterium phyllosphaerae isolated from leaf tissues of rice (Oryza sativa L.).</title>
        <authorList>
            <person name="Lee Y."/>
            <person name="Hwangbo K."/>
            <person name="Chung H."/>
            <person name="Yoo J."/>
            <person name="Kim K.Y."/>
            <person name="Sa T.M."/>
            <person name="Um Y."/>
            <person name="Madhaiyan M."/>
        </authorList>
    </citation>
    <scope>NUCLEOTIDE SEQUENCE [LARGE SCALE GENOMIC DNA]</scope>
    <source>
        <strain evidence="14 16">CBMB27</strain>
    </source>
</reference>
<dbReference type="Pfam" id="PF07536">
    <property type="entry name" value="HWE_HK"/>
    <property type="match status" value="1"/>
</dbReference>
<evidence type="ECO:0000256" key="9">
    <source>
        <dbReference type="ARBA" id="ARBA00022741"/>
    </source>
</evidence>
<evidence type="ECO:0000256" key="7">
    <source>
        <dbReference type="ARBA" id="ARBA00022679"/>
    </source>
</evidence>
<keyword evidence="9" id="KW-0547">Nucleotide-binding</keyword>
<dbReference type="InterPro" id="IPR000700">
    <property type="entry name" value="PAS-assoc_C"/>
</dbReference>
<feature type="domain" description="PAC" evidence="13">
    <location>
        <begin position="164"/>
        <end position="217"/>
    </location>
</feature>
<keyword evidence="7" id="KW-0808">Transferase</keyword>
<evidence type="ECO:0000256" key="10">
    <source>
        <dbReference type="ARBA" id="ARBA00022777"/>
    </source>
</evidence>
<keyword evidence="10 14" id="KW-0418">Kinase</keyword>
<accession>A0AAE8HVN5</accession>
<keyword evidence="6" id="KW-0288">FMN</keyword>
<evidence type="ECO:0000313" key="14">
    <source>
        <dbReference type="EMBL" id="APT32195.1"/>
    </source>
</evidence>
<keyword evidence="4" id="KW-0597">Phosphoprotein</keyword>
<dbReference type="GO" id="GO:0016787">
    <property type="term" value="F:hydrolase activity"/>
    <property type="evidence" value="ECO:0007669"/>
    <property type="project" value="UniProtKB-KW"/>
</dbReference>
<dbReference type="InterPro" id="IPR011102">
    <property type="entry name" value="Sig_transdc_His_kinase_HWE"/>
</dbReference>
<reference evidence="15 17" key="2">
    <citation type="submission" date="2016-10" db="EMBL/GenBank/DDBJ databases">
        <authorList>
            <person name="Varghese N."/>
            <person name="Submissions S."/>
        </authorList>
    </citation>
    <scope>NUCLEOTIDE SEQUENCE [LARGE SCALE GENOMIC DNA]</scope>
    <source>
        <strain evidence="15 17">CBMB27</strain>
    </source>
</reference>
<dbReference type="NCBIfam" id="TIGR00229">
    <property type="entry name" value="sensory_box"/>
    <property type="match status" value="1"/>
</dbReference>
<evidence type="ECO:0000313" key="17">
    <source>
        <dbReference type="Proteomes" id="UP000199140"/>
    </source>
</evidence>
<dbReference type="Proteomes" id="UP000199140">
    <property type="component" value="Unassembled WGS sequence"/>
</dbReference>
<evidence type="ECO:0000256" key="12">
    <source>
        <dbReference type="ARBA" id="ARBA00023026"/>
    </source>
</evidence>
<dbReference type="RefSeq" id="WP_043382849.1">
    <property type="nucleotide sequence ID" value="NZ_CP015367.1"/>
</dbReference>
<dbReference type="SUPFAM" id="SSF55785">
    <property type="entry name" value="PYP-like sensor domain (PAS domain)"/>
    <property type="match status" value="1"/>
</dbReference>
<proteinExistence type="predicted"/>
<name>A0AAE8HVN5_9HYPH</name>
<evidence type="ECO:0000256" key="3">
    <source>
        <dbReference type="ARBA" id="ARBA00021740"/>
    </source>
</evidence>